<dbReference type="Pfam" id="PF07228">
    <property type="entry name" value="SpoIIE"/>
    <property type="match status" value="1"/>
</dbReference>
<keyword evidence="10" id="KW-0904">Protein phosphatase</keyword>
<keyword evidence="4" id="KW-0479">Metal-binding</keyword>
<feature type="compositionally biased region" description="Low complexity" evidence="16">
    <location>
        <begin position="710"/>
        <end position="751"/>
    </location>
</feature>
<feature type="domain" description="GAF" evidence="17">
    <location>
        <begin position="182"/>
        <end position="332"/>
    </location>
</feature>
<dbReference type="PANTHER" id="PTHR43156:SF2">
    <property type="entry name" value="STAGE II SPORULATION PROTEIN E"/>
    <property type="match status" value="1"/>
</dbReference>
<evidence type="ECO:0000259" key="18">
    <source>
        <dbReference type="SMART" id="SM00331"/>
    </source>
</evidence>
<keyword evidence="9" id="KW-0460">Magnesium</keyword>
<dbReference type="RefSeq" id="WP_369227158.1">
    <property type="nucleotide sequence ID" value="NZ_CP163441.1"/>
</dbReference>
<keyword evidence="11" id="KW-0464">Manganese</keyword>
<dbReference type="GO" id="GO:0016301">
    <property type="term" value="F:kinase activity"/>
    <property type="evidence" value="ECO:0007669"/>
    <property type="project" value="UniProtKB-KW"/>
</dbReference>
<evidence type="ECO:0000256" key="2">
    <source>
        <dbReference type="ARBA" id="ARBA00022553"/>
    </source>
</evidence>
<dbReference type="GO" id="GO:0046872">
    <property type="term" value="F:metal ion binding"/>
    <property type="evidence" value="ECO:0007669"/>
    <property type="project" value="UniProtKB-KW"/>
</dbReference>
<dbReference type="Gene3D" id="3.30.450.40">
    <property type="match status" value="2"/>
</dbReference>
<evidence type="ECO:0000256" key="7">
    <source>
        <dbReference type="ARBA" id="ARBA00022801"/>
    </source>
</evidence>
<feature type="region of interest" description="Disordered" evidence="16">
    <location>
        <begin position="704"/>
        <end position="751"/>
    </location>
</feature>
<proteinExistence type="predicted"/>
<evidence type="ECO:0000256" key="13">
    <source>
        <dbReference type="ARBA" id="ARBA00056274"/>
    </source>
</evidence>
<dbReference type="Pfam" id="PF13581">
    <property type="entry name" value="HATPase_c_2"/>
    <property type="match status" value="1"/>
</dbReference>
<keyword evidence="5" id="KW-0547">Nucleotide-binding</keyword>
<evidence type="ECO:0000256" key="4">
    <source>
        <dbReference type="ARBA" id="ARBA00022723"/>
    </source>
</evidence>
<evidence type="ECO:0000313" key="19">
    <source>
        <dbReference type="EMBL" id="XDQ48357.1"/>
    </source>
</evidence>
<evidence type="ECO:0000256" key="3">
    <source>
        <dbReference type="ARBA" id="ARBA00022679"/>
    </source>
</evidence>
<comment type="function">
    <text evidence="13">Primarily acts as an independent SigF regulator that is sensitive to the osmosensory signal, mediating the cross talk of PknD with the SigF regulon. Possesses both phosphatase and kinase activities. The kinase domain functions as a classic anti-sigma factor-like kinase to phosphorylate the anti-anti-sigma factor domain at the canonical regulatory site, and the phosphatase domain antagonizes this activity.</text>
</comment>
<dbReference type="Gene3D" id="3.30.565.10">
    <property type="entry name" value="Histidine kinase-like ATPase, C-terminal domain"/>
    <property type="match status" value="1"/>
</dbReference>
<evidence type="ECO:0000256" key="1">
    <source>
        <dbReference type="ARBA" id="ARBA00013081"/>
    </source>
</evidence>
<dbReference type="FunFam" id="3.30.565.10:FF:000028">
    <property type="entry name" value="PAS sensor protein"/>
    <property type="match status" value="1"/>
</dbReference>
<evidence type="ECO:0000256" key="15">
    <source>
        <dbReference type="ARBA" id="ARBA00081350"/>
    </source>
</evidence>
<dbReference type="InterPro" id="IPR003594">
    <property type="entry name" value="HATPase_dom"/>
</dbReference>
<dbReference type="EC" id="3.1.3.16" evidence="1"/>
<organism evidence="19">
    <name type="scientific">Streptomyces sp. R39</name>
    <dbReference type="NCBI Taxonomy" id="3238631"/>
    <lineage>
        <taxon>Bacteria</taxon>
        <taxon>Bacillati</taxon>
        <taxon>Actinomycetota</taxon>
        <taxon>Actinomycetes</taxon>
        <taxon>Kitasatosporales</taxon>
        <taxon>Streptomycetaceae</taxon>
        <taxon>Streptomyces</taxon>
    </lineage>
</organism>
<dbReference type="InterPro" id="IPR001932">
    <property type="entry name" value="PPM-type_phosphatase-like_dom"/>
</dbReference>
<feature type="domain" description="PPM-type phosphatase" evidence="18">
    <location>
        <begin position="349"/>
        <end position="579"/>
    </location>
</feature>
<dbReference type="GO" id="GO:0005524">
    <property type="term" value="F:ATP binding"/>
    <property type="evidence" value="ECO:0007669"/>
    <property type="project" value="UniProtKB-KW"/>
</dbReference>
<accession>A0AB39QXK6</accession>
<dbReference type="Pfam" id="PF13185">
    <property type="entry name" value="GAF_2"/>
    <property type="match status" value="1"/>
</dbReference>
<evidence type="ECO:0000256" key="9">
    <source>
        <dbReference type="ARBA" id="ARBA00022842"/>
    </source>
</evidence>
<dbReference type="PANTHER" id="PTHR43156">
    <property type="entry name" value="STAGE II SPORULATION PROTEIN E-RELATED"/>
    <property type="match status" value="1"/>
</dbReference>
<evidence type="ECO:0000256" key="5">
    <source>
        <dbReference type="ARBA" id="ARBA00022741"/>
    </source>
</evidence>
<dbReference type="SUPFAM" id="SSF55781">
    <property type="entry name" value="GAF domain-like"/>
    <property type="match status" value="2"/>
</dbReference>
<dbReference type="AlphaFoldDB" id="A0AB39QXK6"/>
<evidence type="ECO:0000256" key="11">
    <source>
        <dbReference type="ARBA" id="ARBA00023211"/>
    </source>
</evidence>
<evidence type="ECO:0000259" key="17">
    <source>
        <dbReference type="SMART" id="SM00065"/>
    </source>
</evidence>
<keyword evidence="6" id="KW-0418">Kinase</keyword>
<evidence type="ECO:0000256" key="12">
    <source>
        <dbReference type="ARBA" id="ARBA00047761"/>
    </source>
</evidence>
<keyword evidence="8" id="KW-0067">ATP-binding</keyword>
<name>A0AB39QXK6_9ACTN</name>
<dbReference type="FunFam" id="3.60.40.10:FF:000005">
    <property type="entry name" value="Serine/threonine protein phosphatase"/>
    <property type="match status" value="1"/>
</dbReference>
<dbReference type="Gene3D" id="3.60.40.10">
    <property type="entry name" value="PPM-type phosphatase domain"/>
    <property type="match status" value="1"/>
</dbReference>
<dbReference type="InterPro" id="IPR029016">
    <property type="entry name" value="GAF-like_dom_sf"/>
</dbReference>
<dbReference type="SUPFAM" id="SSF81606">
    <property type="entry name" value="PP2C-like"/>
    <property type="match status" value="1"/>
</dbReference>
<evidence type="ECO:0000256" key="16">
    <source>
        <dbReference type="SAM" id="MobiDB-lite"/>
    </source>
</evidence>
<protein>
    <recommendedName>
        <fullName evidence="1">protein-serine/threonine phosphatase</fullName>
        <ecNumber evidence="1">3.1.3.16</ecNumber>
    </recommendedName>
    <alternativeName>
        <fullName evidence="15">Protein-serine/threonine phosphatase</fullName>
    </alternativeName>
    <alternativeName>
        <fullName evidence="14">Serine/threonine-protein kinase</fullName>
    </alternativeName>
</protein>
<sequence length="751" mass="79740">MCPNHPEGAEPESSPPEAARARALALALRQATASVGGRGALLHRWDPGAGRLSLVAVDGVDAEAARAWRELREEQDAPPSRALRRGVPVQVAGDGLATGAAGTVAVPLTGPGGPVGALSVLLCAPDEPDDVQMSFLYAVAAWAAERLEWAAEKPPPPRELAPVHERAVRTVKLTATLAEAVTVQDVVRAFAQYVLSPFGADGLVVGAFENGRLTKVGEAGYPADYVKRFEGPLVSGMPMTDVLRTHRPQFIESPAQMYERYPAVVDKIMMGTSPKTAWAFLPLVASGRAVGISVLSYNQPRPFSEEDRAHLTTLSTMVGQALERARLYDLEHARAQELQSALLPRVLPRLPAAVAAARYLPTGRGEQVGGDWFDVIPLSADRVALVIGDVMGHGIAEAATMGRLRTAVCTLADLDMAPDELLGHLNDLVSDLGEDFYATCLYAVYDPVGRTCRYSLAGHPPPVFVHPDGTVQSPVVSPDPPLGAAFPPFAVHEVGLADGSLVVLCTDGLIESGAHDAEQGLAELMRVLAGAGVRPARFTGADQEADLRGVEELCDKVVTEMLPDRERTTDDAALLIVHTRAMPADDIASFGLPDDPRAAGRAREFVRDQLSRWGLDELTTTTELLVSELVGNVIRHAKGPMRLRLLRSRILTCEVYDGSLSAPRIRQAAYTDEGGRGLQLVAALSRRWGARYLSDAKCIWTEQDIPNGTRGRAGAAPPGPARRGPAGFAGPTDDSAGPPSAALGPGARRAS</sequence>
<evidence type="ECO:0000256" key="6">
    <source>
        <dbReference type="ARBA" id="ARBA00022777"/>
    </source>
</evidence>
<evidence type="ECO:0000256" key="10">
    <source>
        <dbReference type="ARBA" id="ARBA00022912"/>
    </source>
</evidence>
<dbReference type="InterPro" id="IPR052016">
    <property type="entry name" value="Bact_Sigma-Reg"/>
</dbReference>
<dbReference type="GO" id="GO:0004722">
    <property type="term" value="F:protein serine/threonine phosphatase activity"/>
    <property type="evidence" value="ECO:0007669"/>
    <property type="project" value="UniProtKB-EC"/>
</dbReference>
<dbReference type="CDD" id="cd16936">
    <property type="entry name" value="HATPase_RsbW-like"/>
    <property type="match status" value="1"/>
</dbReference>
<comment type="catalytic activity">
    <reaction evidence="12">
        <text>O-phospho-L-seryl-[protein] + H2O = L-seryl-[protein] + phosphate</text>
        <dbReference type="Rhea" id="RHEA:20629"/>
        <dbReference type="Rhea" id="RHEA-COMP:9863"/>
        <dbReference type="Rhea" id="RHEA-COMP:11604"/>
        <dbReference type="ChEBI" id="CHEBI:15377"/>
        <dbReference type="ChEBI" id="CHEBI:29999"/>
        <dbReference type="ChEBI" id="CHEBI:43474"/>
        <dbReference type="ChEBI" id="CHEBI:83421"/>
        <dbReference type="EC" id="3.1.3.16"/>
    </reaction>
</comment>
<reference evidence="19" key="1">
    <citation type="submission" date="2024-07" db="EMBL/GenBank/DDBJ databases">
        <authorList>
            <person name="Yu S.T."/>
        </authorList>
    </citation>
    <scope>NUCLEOTIDE SEQUENCE</scope>
    <source>
        <strain evidence="19">R39</strain>
    </source>
</reference>
<dbReference type="EMBL" id="CP163441">
    <property type="protein sequence ID" value="XDQ48357.1"/>
    <property type="molecule type" value="Genomic_DNA"/>
</dbReference>
<dbReference type="SMART" id="SM00331">
    <property type="entry name" value="PP2C_SIG"/>
    <property type="match status" value="1"/>
</dbReference>
<evidence type="ECO:0000256" key="8">
    <source>
        <dbReference type="ARBA" id="ARBA00022840"/>
    </source>
</evidence>
<evidence type="ECO:0000256" key="14">
    <source>
        <dbReference type="ARBA" id="ARBA00075117"/>
    </source>
</evidence>
<keyword evidence="7" id="KW-0378">Hydrolase</keyword>
<dbReference type="InterPro" id="IPR003018">
    <property type="entry name" value="GAF"/>
</dbReference>
<keyword evidence="3" id="KW-0808">Transferase</keyword>
<dbReference type="InterPro" id="IPR036457">
    <property type="entry name" value="PPM-type-like_dom_sf"/>
</dbReference>
<keyword evidence="2" id="KW-0597">Phosphoprotein</keyword>
<gene>
    <name evidence="19" type="ORF">AB5J52_42270</name>
</gene>
<dbReference type="InterPro" id="IPR036890">
    <property type="entry name" value="HATPase_C_sf"/>
</dbReference>
<dbReference type="SMART" id="SM00065">
    <property type="entry name" value="GAF"/>
    <property type="match status" value="1"/>
</dbReference>